<keyword evidence="6" id="KW-1185">Reference proteome</keyword>
<accession>A0ABW2AAW8</accession>
<comment type="similarity">
    <text evidence="1">Belongs to the transglycosylase family. Rpf subfamily.</text>
</comment>
<dbReference type="EMBL" id="JBHSWH010000001">
    <property type="protein sequence ID" value="MFC6703928.1"/>
    <property type="molecule type" value="Genomic_DNA"/>
</dbReference>
<evidence type="ECO:0000313" key="6">
    <source>
        <dbReference type="Proteomes" id="UP001596298"/>
    </source>
</evidence>
<sequence length="248" mass="26119">MPYTPRHKTDRPSVAGRRAMGAVMASATTVGAGLAAAAHAKADTPWNVWDRVATCESGNNWSIDTGNSFYGGLQFTTSTWQAFGGTKFASSAQYATRDQQIYVAQATLRVQGPGAWPVCSKKGGLTRANGLAVRVDVGGSTPAPKPTPQPTPPSRGNHRALVLDGIVGPLTTASTQHWLGIRQDGADHFTRSTVIALQARLGVYRDGVIGPITTRALQRYVGATQDGAANLNGRTVVALQSYLNSKGM</sequence>
<dbReference type="SUPFAM" id="SSF53955">
    <property type="entry name" value="Lysozyme-like"/>
    <property type="match status" value="1"/>
</dbReference>
<dbReference type="Gene3D" id="1.10.530.10">
    <property type="match status" value="1"/>
</dbReference>
<reference evidence="6" key="1">
    <citation type="journal article" date="2019" name="Int. J. Syst. Evol. Microbiol.">
        <title>The Global Catalogue of Microorganisms (GCM) 10K type strain sequencing project: providing services to taxonomists for standard genome sequencing and annotation.</title>
        <authorList>
            <consortium name="The Broad Institute Genomics Platform"/>
            <consortium name="The Broad Institute Genome Sequencing Center for Infectious Disease"/>
            <person name="Wu L."/>
            <person name="Ma J."/>
        </authorList>
    </citation>
    <scope>NUCLEOTIDE SEQUENCE [LARGE SCALE GENOMIC DNA]</scope>
    <source>
        <strain evidence="6">CCUG 58127</strain>
    </source>
</reference>
<feature type="compositionally biased region" description="Pro residues" evidence="3">
    <location>
        <begin position="143"/>
        <end position="153"/>
    </location>
</feature>
<protein>
    <submittedName>
        <fullName evidence="5">Transglycosylase family protein</fullName>
    </submittedName>
</protein>
<dbReference type="InterPro" id="IPR010618">
    <property type="entry name" value="RPF"/>
</dbReference>
<comment type="caution">
    <text evidence="5">The sequence shown here is derived from an EMBL/GenBank/DDBJ whole genome shotgun (WGS) entry which is preliminary data.</text>
</comment>
<evidence type="ECO:0000256" key="2">
    <source>
        <dbReference type="ARBA" id="ARBA00022801"/>
    </source>
</evidence>
<proteinExistence type="inferred from homology"/>
<organism evidence="5 6">
    <name type="scientific">Flexivirga alba</name>
    <dbReference type="NCBI Taxonomy" id="702742"/>
    <lineage>
        <taxon>Bacteria</taxon>
        <taxon>Bacillati</taxon>
        <taxon>Actinomycetota</taxon>
        <taxon>Actinomycetes</taxon>
        <taxon>Micrococcales</taxon>
        <taxon>Dermacoccaceae</taxon>
        <taxon>Flexivirga</taxon>
    </lineage>
</organism>
<dbReference type="Proteomes" id="UP001596298">
    <property type="component" value="Unassembled WGS sequence"/>
</dbReference>
<dbReference type="Pfam" id="PF06737">
    <property type="entry name" value="Transglycosylas"/>
    <property type="match status" value="1"/>
</dbReference>
<dbReference type="CDD" id="cd13925">
    <property type="entry name" value="RPF"/>
    <property type="match status" value="1"/>
</dbReference>
<evidence type="ECO:0000259" key="4">
    <source>
        <dbReference type="Pfam" id="PF06737"/>
    </source>
</evidence>
<evidence type="ECO:0000256" key="3">
    <source>
        <dbReference type="SAM" id="MobiDB-lite"/>
    </source>
</evidence>
<feature type="domain" description="Resuscitation-promoting factor core lysozyme-like" evidence="4">
    <location>
        <begin position="48"/>
        <end position="119"/>
    </location>
</feature>
<gene>
    <name evidence="5" type="ORF">ACFQDH_01240</name>
</gene>
<evidence type="ECO:0000256" key="1">
    <source>
        <dbReference type="ARBA" id="ARBA00010830"/>
    </source>
</evidence>
<feature type="region of interest" description="Disordered" evidence="3">
    <location>
        <begin position="136"/>
        <end position="156"/>
    </location>
</feature>
<name>A0ABW2AAW8_9MICO</name>
<dbReference type="InterPro" id="IPR023346">
    <property type="entry name" value="Lysozyme-like_dom_sf"/>
</dbReference>
<keyword evidence="2" id="KW-0378">Hydrolase</keyword>
<evidence type="ECO:0000313" key="5">
    <source>
        <dbReference type="EMBL" id="MFC6703928.1"/>
    </source>
</evidence>
<dbReference type="RefSeq" id="WP_382397709.1">
    <property type="nucleotide sequence ID" value="NZ_JBHSWH010000001.1"/>
</dbReference>